<evidence type="ECO:0008006" key="4">
    <source>
        <dbReference type="Google" id="ProtNLM"/>
    </source>
</evidence>
<dbReference type="AlphaFoldDB" id="A0A1G1WEJ4"/>
<proteinExistence type="predicted"/>
<feature type="signal peptide" evidence="1">
    <location>
        <begin position="1"/>
        <end position="22"/>
    </location>
</feature>
<reference evidence="2 3" key="1">
    <citation type="journal article" date="2016" name="Nat. Commun.">
        <title>Thousands of microbial genomes shed light on interconnected biogeochemical processes in an aquifer system.</title>
        <authorList>
            <person name="Anantharaman K."/>
            <person name="Brown C.T."/>
            <person name="Hug L.A."/>
            <person name="Sharon I."/>
            <person name="Castelle C.J."/>
            <person name="Probst A.J."/>
            <person name="Thomas B.C."/>
            <person name="Singh A."/>
            <person name="Wilkins M.J."/>
            <person name="Karaoz U."/>
            <person name="Brodie E.L."/>
            <person name="Williams K.H."/>
            <person name="Hubbard S.S."/>
            <person name="Banfield J.F."/>
        </authorList>
    </citation>
    <scope>NUCLEOTIDE SEQUENCE [LARGE SCALE GENOMIC DNA]</scope>
</reference>
<feature type="chain" id="PRO_5009581180" description="DUF11 domain-containing protein" evidence="1">
    <location>
        <begin position="23"/>
        <end position="386"/>
    </location>
</feature>
<protein>
    <recommendedName>
        <fullName evidence="4">DUF11 domain-containing protein</fullName>
    </recommendedName>
</protein>
<evidence type="ECO:0000256" key="1">
    <source>
        <dbReference type="SAM" id="SignalP"/>
    </source>
</evidence>
<name>A0A1G1WEJ4_9BACT</name>
<organism evidence="2 3">
    <name type="scientific">Candidatus Woykebacteria bacterium RBG_16_43_9</name>
    <dbReference type="NCBI Taxonomy" id="1802596"/>
    <lineage>
        <taxon>Bacteria</taxon>
        <taxon>Candidatus Woykeibacteriota</taxon>
    </lineage>
</organism>
<sequence length="386" mass="42083">MKNRTVLKTLSILSFSAAFLLASVSVPFLGSAGADTQIDFIKQVKQEGDASYTQNLTVTDNSKPVIFRIYVYNPTDTTYTNGLLRDEFPFDQTGTVKNRTLLSSDQTPLYFSDAFINLPADKKLIYRAGSSRVYGYNDSVGTEIPDVNGLSPLITPQGLKINQIRGGEVQFKHWYVFYADIVDSSVPTPKPAPSMETAKKVNNITQNSGFTDSVSANKGDILEYRIWVHNKVVGSEAEDVVVKDALPIAENTKFVNKAFVSGSNFDTLTDTATVTTSFLARLEYIPGTTRTFVHADKSDGVLVADVSGQSKLFTSGVSLDTIKGCFEFERFVTFKVKVIKPQVLEVPPKEQPPVTTLPDTGPGAAAILILGSVPAGLAIRALRRKI</sequence>
<comment type="caution">
    <text evidence="2">The sequence shown here is derived from an EMBL/GenBank/DDBJ whole genome shotgun (WGS) entry which is preliminary data.</text>
</comment>
<evidence type="ECO:0000313" key="2">
    <source>
        <dbReference type="EMBL" id="OGY26108.1"/>
    </source>
</evidence>
<dbReference type="EMBL" id="MHCS01000032">
    <property type="protein sequence ID" value="OGY26108.1"/>
    <property type="molecule type" value="Genomic_DNA"/>
</dbReference>
<accession>A0A1G1WEJ4</accession>
<dbReference type="Proteomes" id="UP000176389">
    <property type="component" value="Unassembled WGS sequence"/>
</dbReference>
<gene>
    <name evidence="2" type="ORF">A2Z11_04370</name>
</gene>
<keyword evidence="1" id="KW-0732">Signal</keyword>
<evidence type="ECO:0000313" key="3">
    <source>
        <dbReference type="Proteomes" id="UP000176389"/>
    </source>
</evidence>